<reference evidence="1 3" key="1">
    <citation type="submission" date="2015-05" db="EMBL/GenBank/DDBJ databases">
        <title>Genome assembly of Archangium gephyra DSM 2261.</title>
        <authorList>
            <person name="Sharma G."/>
            <person name="Subramanian S."/>
        </authorList>
    </citation>
    <scope>NUCLEOTIDE SEQUENCE [LARGE SCALE GENOMIC DNA]</scope>
    <source>
        <strain evidence="1 3">DSM 2261</strain>
    </source>
</reference>
<dbReference type="EMBL" id="QUMU01000010">
    <property type="protein sequence ID" value="REG27094.1"/>
    <property type="molecule type" value="Genomic_DNA"/>
</dbReference>
<dbReference type="Proteomes" id="UP000035579">
    <property type="component" value="Chromosome"/>
</dbReference>
<dbReference type="InterPro" id="IPR011751">
    <property type="entry name" value="Mxa_paralog_2265"/>
</dbReference>
<evidence type="ECO:0000313" key="2">
    <source>
        <dbReference type="EMBL" id="REG27094.1"/>
    </source>
</evidence>
<dbReference type="KEGG" id="age:AA314_07780"/>
<protein>
    <submittedName>
        <fullName evidence="2">Uncharacterized protein (TIGR02265 family)</fullName>
    </submittedName>
</protein>
<dbReference type="AlphaFoldDB" id="A0AAC8QEV3"/>
<dbReference type="Pfam" id="PF09536">
    <property type="entry name" value="DUF2378"/>
    <property type="match status" value="1"/>
</dbReference>
<dbReference type="RefSeq" id="WP_053067043.1">
    <property type="nucleotide sequence ID" value="NZ_CP011509.1"/>
</dbReference>
<name>A0AAC8QEV3_9BACT</name>
<dbReference type="EMBL" id="CP011509">
    <property type="protein sequence ID" value="AKJ06154.1"/>
    <property type="molecule type" value="Genomic_DNA"/>
</dbReference>
<reference evidence="2 4" key="2">
    <citation type="submission" date="2018-08" db="EMBL/GenBank/DDBJ databases">
        <title>Genomic Encyclopedia of Archaeal and Bacterial Type Strains, Phase II (KMG-II): from individual species to whole genera.</title>
        <authorList>
            <person name="Goeker M."/>
        </authorList>
    </citation>
    <scope>NUCLEOTIDE SEQUENCE [LARGE SCALE GENOMIC DNA]</scope>
    <source>
        <strain evidence="2 4">DSM 2261</strain>
    </source>
</reference>
<keyword evidence="4" id="KW-1185">Reference proteome</keyword>
<dbReference type="Proteomes" id="UP000256345">
    <property type="component" value="Unassembled WGS sequence"/>
</dbReference>
<proteinExistence type="predicted"/>
<evidence type="ECO:0000313" key="3">
    <source>
        <dbReference type="Proteomes" id="UP000035579"/>
    </source>
</evidence>
<evidence type="ECO:0000313" key="4">
    <source>
        <dbReference type="Proteomes" id="UP000256345"/>
    </source>
</evidence>
<gene>
    <name evidence="1" type="ORF">AA314_07780</name>
    <name evidence="2" type="ORF">ATI61_110101</name>
</gene>
<sequence>MPPPREPLVYDVTVEAMFSRALKGRLSPRLKTRVKEAGIDLDAKLKPSYPREVWLRTMRLVVADLYQGVPEERAWFELGERMVDSFSETLMGPAIVGILKLLGPKRALGRMSQTFQHANNYMQSKLEELGPGRFMLWVNEVGISPHFIAGTVSATLRISGATNPRVELSEFDGHQCTYAIFF</sequence>
<organism evidence="1 3">
    <name type="scientific">Archangium gephyra</name>
    <dbReference type="NCBI Taxonomy" id="48"/>
    <lineage>
        <taxon>Bacteria</taxon>
        <taxon>Pseudomonadati</taxon>
        <taxon>Myxococcota</taxon>
        <taxon>Myxococcia</taxon>
        <taxon>Myxococcales</taxon>
        <taxon>Cystobacterineae</taxon>
        <taxon>Archangiaceae</taxon>
        <taxon>Archangium</taxon>
    </lineage>
</organism>
<evidence type="ECO:0000313" key="1">
    <source>
        <dbReference type="EMBL" id="AKJ06154.1"/>
    </source>
</evidence>
<dbReference type="NCBIfam" id="TIGR02265">
    <property type="entry name" value="Mxa_TIGR02265"/>
    <property type="match status" value="1"/>
</dbReference>
<accession>A0AAC8QEV3</accession>